<dbReference type="InterPro" id="IPR002018">
    <property type="entry name" value="CarbesteraseB"/>
</dbReference>
<comment type="caution">
    <text evidence="6">The sequence shown here is derived from an EMBL/GenBank/DDBJ whole genome shotgun (WGS) entry which is preliminary data.</text>
</comment>
<dbReference type="Pfam" id="PF00135">
    <property type="entry name" value="COesterase"/>
    <property type="match status" value="1"/>
</dbReference>
<evidence type="ECO:0000256" key="1">
    <source>
        <dbReference type="ARBA" id="ARBA00005964"/>
    </source>
</evidence>
<dbReference type="Gene3D" id="3.40.50.1820">
    <property type="entry name" value="alpha/beta hydrolase"/>
    <property type="match status" value="1"/>
</dbReference>
<proteinExistence type="inferred from homology"/>
<dbReference type="PANTHER" id="PTHR43142">
    <property type="entry name" value="CARBOXYLIC ESTER HYDROLASE"/>
    <property type="match status" value="1"/>
</dbReference>
<name>A0AAU9TUX2_EUPED</name>
<evidence type="ECO:0000256" key="2">
    <source>
        <dbReference type="ARBA" id="ARBA00022487"/>
    </source>
</evidence>
<evidence type="ECO:0000256" key="4">
    <source>
        <dbReference type="ARBA" id="ARBA00023180"/>
    </source>
</evidence>
<evidence type="ECO:0000313" key="6">
    <source>
        <dbReference type="EMBL" id="CAH2089355.1"/>
    </source>
</evidence>
<feature type="domain" description="Carboxylesterase type B" evidence="5">
    <location>
        <begin position="23"/>
        <end position="538"/>
    </location>
</feature>
<dbReference type="AlphaFoldDB" id="A0AAU9TUX2"/>
<dbReference type="PROSITE" id="PS00941">
    <property type="entry name" value="CARBOXYLESTERASE_B_2"/>
    <property type="match status" value="1"/>
</dbReference>
<sequence length="550" mass="64287">MFVVCDCYVLVSSVFIYSSFLFKTSETTLIGKKLNTLFANSTYFAYFDIPYAKPPINELRFKPPKYIPLHTNSVYDFSIPFWKTCAVVNNEDCLYLSIFTPIAANKTKNYPIVVWTNEYADRHGPDFFIDENVIVVTVSYRLSIFGFLNTNDDYAEGNMGAKDILMALKWLRDNISLFNGDPNRITVIGSGSASTPVASMLLTTAADDLFARVIILDGSALLPADYSQNSFEISRKLYWRIKRRFDKFNLKELYKILDNTSYEELLLASSNLYDSTEVRDNQRLINSFSCSLEKTLKTPFMNKFPVDIYERKDVKNNVDVMFGYTTLPYLYKIKGIVKNRQLLEYLNYNFQYLLPFEGKCDNYDSKRYKEIRTDILNFYFLNGTIGRRSLRRYAKYVSDQLIYPILRQATLQKTCSNSNIYLFRFAFKGSLNIGWQSSVSNLKWKGTTLGDENCYLFNCKSKTDVYKSLERNEKCFIKKFVRLIANFVKYGNPTPNHSDNILNALEWEPLVTNKKLQAMNLGRRLKMIDVPEERRKFFWDELKEKYFYEL</sequence>
<comment type="similarity">
    <text evidence="1">Belongs to the type-B carboxylesterase/lipase family.</text>
</comment>
<dbReference type="InterPro" id="IPR029058">
    <property type="entry name" value="AB_hydrolase_fold"/>
</dbReference>
<keyword evidence="4" id="KW-0325">Glycoprotein</keyword>
<evidence type="ECO:0000259" key="5">
    <source>
        <dbReference type="Pfam" id="PF00135"/>
    </source>
</evidence>
<keyword evidence="7" id="KW-1185">Reference proteome</keyword>
<evidence type="ECO:0000256" key="3">
    <source>
        <dbReference type="ARBA" id="ARBA00022801"/>
    </source>
</evidence>
<dbReference type="EMBL" id="CAKOGL010000008">
    <property type="protein sequence ID" value="CAH2089355.1"/>
    <property type="molecule type" value="Genomic_DNA"/>
</dbReference>
<keyword evidence="2" id="KW-0719">Serine esterase</keyword>
<accession>A0AAU9TUX2</accession>
<gene>
    <name evidence="6" type="ORF">EEDITHA_LOCUS5416</name>
</gene>
<reference evidence="6" key="1">
    <citation type="submission" date="2022-03" db="EMBL/GenBank/DDBJ databases">
        <authorList>
            <person name="Tunstrom K."/>
        </authorList>
    </citation>
    <scope>NUCLEOTIDE SEQUENCE</scope>
</reference>
<dbReference type="Proteomes" id="UP001153954">
    <property type="component" value="Unassembled WGS sequence"/>
</dbReference>
<dbReference type="PANTHER" id="PTHR43142:SF1">
    <property type="entry name" value="CARBOXYLIC ESTER HYDROLASE"/>
    <property type="match status" value="1"/>
</dbReference>
<dbReference type="InterPro" id="IPR019819">
    <property type="entry name" value="Carboxylesterase_B_CS"/>
</dbReference>
<evidence type="ECO:0000313" key="7">
    <source>
        <dbReference type="Proteomes" id="UP001153954"/>
    </source>
</evidence>
<protein>
    <recommendedName>
        <fullName evidence="5">Carboxylesterase type B domain-containing protein</fullName>
    </recommendedName>
</protein>
<keyword evidence="3" id="KW-0378">Hydrolase</keyword>
<dbReference type="GO" id="GO:0052689">
    <property type="term" value="F:carboxylic ester hydrolase activity"/>
    <property type="evidence" value="ECO:0007669"/>
    <property type="project" value="UniProtKB-KW"/>
</dbReference>
<organism evidence="6 7">
    <name type="scientific">Euphydryas editha</name>
    <name type="common">Edith's checkerspot</name>
    <dbReference type="NCBI Taxonomy" id="104508"/>
    <lineage>
        <taxon>Eukaryota</taxon>
        <taxon>Metazoa</taxon>
        <taxon>Ecdysozoa</taxon>
        <taxon>Arthropoda</taxon>
        <taxon>Hexapoda</taxon>
        <taxon>Insecta</taxon>
        <taxon>Pterygota</taxon>
        <taxon>Neoptera</taxon>
        <taxon>Endopterygota</taxon>
        <taxon>Lepidoptera</taxon>
        <taxon>Glossata</taxon>
        <taxon>Ditrysia</taxon>
        <taxon>Papilionoidea</taxon>
        <taxon>Nymphalidae</taxon>
        <taxon>Nymphalinae</taxon>
        <taxon>Euphydryas</taxon>
    </lineage>
</organism>
<dbReference type="SUPFAM" id="SSF53474">
    <property type="entry name" value="alpha/beta-Hydrolases"/>
    <property type="match status" value="1"/>
</dbReference>